<dbReference type="AlphaFoldDB" id="A0A484K402"/>
<proteinExistence type="predicted"/>
<accession>A0A484K402</accession>
<protein>
    <submittedName>
        <fullName evidence="2">Uncharacterized protein</fullName>
    </submittedName>
</protein>
<name>A0A484K402_9ASTE</name>
<reference evidence="2 3" key="1">
    <citation type="submission" date="2018-04" db="EMBL/GenBank/DDBJ databases">
        <authorList>
            <person name="Vogel A."/>
        </authorList>
    </citation>
    <scope>NUCLEOTIDE SEQUENCE [LARGE SCALE GENOMIC DNA]</scope>
</reference>
<gene>
    <name evidence="2" type="ORF">CCAM_LOCUS2006</name>
</gene>
<feature type="region of interest" description="Disordered" evidence="1">
    <location>
        <begin position="61"/>
        <end position="100"/>
    </location>
</feature>
<sequence>MRTANFFHGWLNYLAIIRYKPICLKCQTSDLTHLARKLKLRPLKGNSMARIIKALASLAYGASGDQASSQRLNEARRGEIPKARLRRSPFSPQSLPQAFA</sequence>
<dbReference type="Proteomes" id="UP000595140">
    <property type="component" value="Unassembled WGS sequence"/>
</dbReference>
<feature type="compositionally biased region" description="Basic and acidic residues" evidence="1">
    <location>
        <begin position="73"/>
        <end position="82"/>
    </location>
</feature>
<feature type="compositionally biased region" description="Polar residues" evidence="1">
    <location>
        <begin position="90"/>
        <end position="100"/>
    </location>
</feature>
<evidence type="ECO:0000313" key="2">
    <source>
        <dbReference type="EMBL" id="VFQ60230.1"/>
    </source>
</evidence>
<evidence type="ECO:0000256" key="1">
    <source>
        <dbReference type="SAM" id="MobiDB-lite"/>
    </source>
</evidence>
<organism evidence="2 3">
    <name type="scientific">Cuscuta campestris</name>
    <dbReference type="NCBI Taxonomy" id="132261"/>
    <lineage>
        <taxon>Eukaryota</taxon>
        <taxon>Viridiplantae</taxon>
        <taxon>Streptophyta</taxon>
        <taxon>Embryophyta</taxon>
        <taxon>Tracheophyta</taxon>
        <taxon>Spermatophyta</taxon>
        <taxon>Magnoliopsida</taxon>
        <taxon>eudicotyledons</taxon>
        <taxon>Gunneridae</taxon>
        <taxon>Pentapetalae</taxon>
        <taxon>asterids</taxon>
        <taxon>lamiids</taxon>
        <taxon>Solanales</taxon>
        <taxon>Convolvulaceae</taxon>
        <taxon>Cuscuteae</taxon>
        <taxon>Cuscuta</taxon>
        <taxon>Cuscuta subgen. Grammica</taxon>
        <taxon>Cuscuta sect. Cleistogrammica</taxon>
    </lineage>
</organism>
<dbReference type="EMBL" id="OOIL02000115">
    <property type="protein sequence ID" value="VFQ60230.1"/>
    <property type="molecule type" value="Genomic_DNA"/>
</dbReference>
<evidence type="ECO:0000313" key="3">
    <source>
        <dbReference type="Proteomes" id="UP000595140"/>
    </source>
</evidence>
<keyword evidence="3" id="KW-1185">Reference proteome</keyword>